<dbReference type="AlphaFoldDB" id="A0A098G5H0"/>
<protein>
    <submittedName>
        <fullName evidence="3">Putative Phosphoesterase, PAP2 family</fullName>
    </submittedName>
</protein>
<feature type="transmembrane region" description="Helical" evidence="1">
    <location>
        <begin position="49"/>
        <end position="75"/>
    </location>
</feature>
<dbReference type="Pfam" id="PF01569">
    <property type="entry name" value="PAP2"/>
    <property type="match status" value="1"/>
</dbReference>
<keyword evidence="1" id="KW-0812">Transmembrane</keyword>
<evidence type="ECO:0000313" key="4">
    <source>
        <dbReference type="Proteomes" id="UP000032430"/>
    </source>
</evidence>
<keyword evidence="1" id="KW-1133">Transmembrane helix</keyword>
<feature type="domain" description="Phosphatidic acid phosphatase type 2/haloperoxidase" evidence="2">
    <location>
        <begin position="87"/>
        <end position="208"/>
    </location>
</feature>
<dbReference type="HOGENOM" id="CLU_072573_6_1_6"/>
<keyword evidence="1" id="KW-0472">Membrane</keyword>
<evidence type="ECO:0000256" key="1">
    <source>
        <dbReference type="SAM" id="Phobius"/>
    </source>
</evidence>
<dbReference type="InterPro" id="IPR000326">
    <property type="entry name" value="PAP2/HPO"/>
</dbReference>
<feature type="transmembrane region" description="Helical" evidence="1">
    <location>
        <begin position="193"/>
        <end position="211"/>
    </location>
</feature>
<dbReference type="STRING" id="1212491.LFA_2371"/>
<reference evidence="4" key="1">
    <citation type="submission" date="2014-09" db="EMBL/GenBank/DDBJ databases">
        <authorList>
            <person name="Gomez-Valero L."/>
        </authorList>
    </citation>
    <scope>NUCLEOTIDE SEQUENCE [LARGE SCALE GENOMIC DNA]</scope>
    <source>
        <strain evidence="4">ATCC700992</strain>
    </source>
</reference>
<feature type="transmembrane region" description="Helical" evidence="1">
    <location>
        <begin position="167"/>
        <end position="187"/>
    </location>
</feature>
<dbReference type="RefSeq" id="WP_045096186.1">
    <property type="nucleotide sequence ID" value="NZ_LN614827.1"/>
</dbReference>
<feature type="transmembrane region" description="Helical" evidence="1">
    <location>
        <begin position="7"/>
        <end position="29"/>
    </location>
</feature>
<dbReference type="EMBL" id="LN614827">
    <property type="protein sequence ID" value="CEG57743.1"/>
    <property type="molecule type" value="Genomic_DNA"/>
</dbReference>
<gene>
    <name evidence="3" type="ORF">LFA_2371</name>
</gene>
<dbReference type="Proteomes" id="UP000032430">
    <property type="component" value="Chromosome I"/>
</dbReference>
<dbReference type="InterPro" id="IPR036938">
    <property type="entry name" value="PAP2/HPO_sf"/>
</dbReference>
<proteinExistence type="predicted"/>
<keyword evidence="4" id="KW-1185">Reference proteome</keyword>
<evidence type="ECO:0000259" key="2">
    <source>
        <dbReference type="Pfam" id="PF01569"/>
    </source>
</evidence>
<dbReference type="SUPFAM" id="SSF48317">
    <property type="entry name" value="Acid phosphatase/Vanadium-dependent haloperoxidase"/>
    <property type="match status" value="1"/>
</dbReference>
<accession>A0A098G5H0</accession>
<evidence type="ECO:0000313" key="3">
    <source>
        <dbReference type="EMBL" id="CEG57743.1"/>
    </source>
</evidence>
<name>A0A098G5H0_9GAMM</name>
<dbReference type="KEGG" id="lfa:LFA_2371"/>
<dbReference type="Gene3D" id="1.20.144.10">
    <property type="entry name" value="Phosphatidic acid phosphatase type 2/haloperoxidase"/>
    <property type="match status" value="1"/>
</dbReference>
<sequence length="212" mass="23822">MTDNKKSFCITLSLIALGVILSAICYYWIDKPLALWANAEHFSSKDSWLRFLTYIKTPIFSGVLLIYIICILRAYLFARLTKGDRDALFIGNSVVFSYLLQNKLHNIFGRDWPNTWVHHNPSLLGTGDYGFHFFHSGDAFESFPSGHTTVVVALCAAIWVLYPKLRILSVLGISSIVIGLVGMDYHFVGDCVAGFFIAVTTVNILTYLRTLP</sequence>
<organism evidence="3 4">
    <name type="scientific">Legionella fallonii LLAP-10</name>
    <dbReference type="NCBI Taxonomy" id="1212491"/>
    <lineage>
        <taxon>Bacteria</taxon>
        <taxon>Pseudomonadati</taxon>
        <taxon>Pseudomonadota</taxon>
        <taxon>Gammaproteobacteria</taxon>
        <taxon>Legionellales</taxon>
        <taxon>Legionellaceae</taxon>
        <taxon>Legionella</taxon>
    </lineage>
</organism>